<proteinExistence type="predicted"/>
<evidence type="ECO:0000313" key="2">
    <source>
        <dbReference type="Proteomes" id="UP001490330"/>
    </source>
</evidence>
<reference evidence="1 2" key="1">
    <citation type="submission" date="2024-06" db="EMBL/GenBank/DDBJ databases">
        <title>The Natural Products Discovery Center: Release of the First 8490 Sequenced Strains for Exploring Actinobacteria Biosynthetic Diversity.</title>
        <authorList>
            <person name="Kalkreuter E."/>
            <person name="Kautsar S.A."/>
            <person name="Yang D."/>
            <person name="Bader C.D."/>
            <person name="Teijaro C.N."/>
            <person name="Fluegel L."/>
            <person name="Davis C.M."/>
            <person name="Simpson J.R."/>
            <person name="Lauterbach L."/>
            <person name="Steele A.D."/>
            <person name="Gui C."/>
            <person name="Meng S."/>
            <person name="Li G."/>
            <person name="Viehrig K."/>
            <person name="Ye F."/>
            <person name="Su P."/>
            <person name="Kiefer A.F."/>
            <person name="Nichols A."/>
            <person name="Cepeda A.J."/>
            <person name="Yan W."/>
            <person name="Fan B."/>
            <person name="Jiang Y."/>
            <person name="Adhikari A."/>
            <person name="Zheng C.-J."/>
            <person name="Schuster L."/>
            <person name="Cowan T.M."/>
            <person name="Smanski M.J."/>
            <person name="Chevrette M.G."/>
            <person name="De Carvalho L.P.S."/>
            <person name="Shen B."/>
        </authorList>
    </citation>
    <scope>NUCLEOTIDE SEQUENCE [LARGE SCALE GENOMIC DNA]</scope>
    <source>
        <strain evidence="1 2">NPDC000632</strain>
    </source>
</reference>
<name>A0ABV1VSP3_9ACTN</name>
<organism evidence="1 2">
    <name type="scientific">Streptomyces flaveolus</name>
    <dbReference type="NCBI Taxonomy" id="67297"/>
    <lineage>
        <taxon>Bacteria</taxon>
        <taxon>Bacillati</taxon>
        <taxon>Actinomycetota</taxon>
        <taxon>Actinomycetes</taxon>
        <taxon>Kitasatosporales</taxon>
        <taxon>Streptomycetaceae</taxon>
        <taxon>Streptomyces</taxon>
    </lineage>
</organism>
<dbReference type="EMBL" id="JBEPCV010000057">
    <property type="protein sequence ID" value="MER6909074.1"/>
    <property type="molecule type" value="Genomic_DNA"/>
</dbReference>
<sequence length="40" mass="4375">MALAKELLRHGARTVYAAVRNQDLDLPVVVPIEVDVDDAT</sequence>
<comment type="caution">
    <text evidence="1">The sequence shown here is derived from an EMBL/GenBank/DDBJ whole genome shotgun (WGS) entry which is preliminary data.</text>
</comment>
<keyword evidence="2" id="KW-1185">Reference proteome</keyword>
<accession>A0ABV1VSP3</accession>
<dbReference type="Proteomes" id="UP001490330">
    <property type="component" value="Unassembled WGS sequence"/>
</dbReference>
<evidence type="ECO:0000313" key="1">
    <source>
        <dbReference type="EMBL" id="MER6909074.1"/>
    </source>
</evidence>
<dbReference type="RefSeq" id="WP_350724296.1">
    <property type="nucleotide sequence ID" value="NZ_JBEPCO010000053.1"/>
</dbReference>
<gene>
    <name evidence="1" type="ORF">ABT322_36215</name>
</gene>
<protein>
    <submittedName>
        <fullName evidence="1">Uncharacterized protein</fullName>
    </submittedName>
</protein>